<comment type="caution">
    <text evidence="1">The sequence shown here is derived from an EMBL/GenBank/DDBJ whole genome shotgun (WGS) entry which is preliminary data.</text>
</comment>
<dbReference type="GO" id="GO:0005634">
    <property type="term" value="C:nucleus"/>
    <property type="evidence" value="ECO:0007669"/>
    <property type="project" value="TreeGrafter"/>
</dbReference>
<proteinExistence type="predicted"/>
<dbReference type="PANTHER" id="PTHR46669:SF1">
    <property type="entry name" value="LEUCINE-RICH PPR MOTIF-CONTAINING PROTEIN, MITOCHONDRIAL"/>
    <property type="match status" value="1"/>
</dbReference>
<gene>
    <name evidence="1" type="ORF">BpHYR1_000809</name>
</gene>
<keyword evidence="2" id="KW-1185">Reference proteome</keyword>
<dbReference type="OrthoDB" id="10540501at2759"/>
<sequence length="985" mass="115201">MHNGLKIVKLNYKKKAFYLNWRYSSHVSYKFKQNIEILDSNLVKNQQIDGKLFTKLVKEIETEKVCDSKSGLTLLKSCGLNYIDTFPAHRQTIVDYLFNILFKKISFEYQSLHYEAFLNTTIANQASFDPLRIEDQLKKHGLAFNQGICLNLINQLCNQNQLKLAFLFLKQIVETDNLAFDSDKLQRYDSLSNQDKIDAENLKTDHVQLINPLIYINNRQKYRYLIELIEYNFQTLNRSTLSSILKGNLILADYGKAVDILNQNGNLFLPKDLLDFYHVTSLDKNCRKNEFTKQLAELISEKISSEDLIYLIDLIYKLTCEKKFNLAAEILKICGQIEFSVNLDEYFLKSAIEYESEYKKLANLAGLYGDKAENLKNLLNFSLAKQNSELSLKLIWELKTSGETIRPCYFYPILDKESAELVEDIKKSGKNIEKCLNYKRIDSIFKKIRSDFNVLMGKNDLKEILEIFRSNDPAYLMTFDKMCHLFDKNQLYNTLTLFNVSSEIILDSQLELIDQNRFEKNYGLDANMIQQIFGDISNLIDSLNINIFNESFLSKLHRFLIKLYETDLIFTNSEINQNKVIATLKIINQRYHQKEDNILNDINKSFKQYSVKFSSSSQDDSVLVFKVVESSLKRHPGPTNAERIYSKNTEYSDKSESVEDLVNLIEELESKEKNVYPSVRRLLMRLCHSNEVENPIELIERYGKSLPIDQLTPKLCHDLMHFYVRRTFDFDKAKFYFEKLKIFAKNKDKFQPDAIKLISFCEVLFNGNKINFFDLEEIFKIFKWTNANNDQKSLEKMNEFLNGKVFTNLSPSEYKILVECIFESNIISRNSCFGSMVLSKFIESNLNDEALSYFKYNLVEHKTSIGEVLILKSFFKQYEKKLLTGTKLEELMLVFSKYYSPSLAFNFMFYAYCMNGDFFSARAIFNQNLDKNIDLNILERLVNQIGTNQLNKKHSAELKNVLKFMKFDKDTSLKNKIKIILNKLS</sequence>
<dbReference type="GO" id="GO:0070129">
    <property type="term" value="P:regulation of mitochondrial translation"/>
    <property type="evidence" value="ECO:0007669"/>
    <property type="project" value="TreeGrafter"/>
</dbReference>
<dbReference type="EMBL" id="REGN01008894">
    <property type="protein sequence ID" value="RNA02415.1"/>
    <property type="molecule type" value="Genomic_DNA"/>
</dbReference>
<dbReference type="GO" id="GO:0005739">
    <property type="term" value="C:mitochondrion"/>
    <property type="evidence" value="ECO:0007669"/>
    <property type="project" value="TreeGrafter"/>
</dbReference>
<dbReference type="PANTHER" id="PTHR46669">
    <property type="entry name" value="LEUCINE-RICH PPR MOTIF-CONTAINING PROTEIN, MITOCHONDRIAL"/>
    <property type="match status" value="1"/>
</dbReference>
<evidence type="ECO:0000313" key="2">
    <source>
        <dbReference type="Proteomes" id="UP000276133"/>
    </source>
</evidence>
<evidence type="ECO:0000313" key="1">
    <source>
        <dbReference type="EMBL" id="RNA02415.1"/>
    </source>
</evidence>
<dbReference type="InterPro" id="IPR033490">
    <property type="entry name" value="LRP130"/>
</dbReference>
<accession>A0A3M7PUI2</accession>
<reference evidence="1 2" key="1">
    <citation type="journal article" date="2018" name="Sci. Rep.">
        <title>Genomic signatures of local adaptation to the degree of environmental predictability in rotifers.</title>
        <authorList>
            <person name="Franch-Gras L."/>
            <person name="Hahn C."/>
            <person name="Garcia-Roger E.M."/>
            <person name="Carmona M.J."/>
            <person name="Serra M."/>
            <person name="Gomez A."/>
        </authorList>
    </citation>
    <scope>NUCLEOTIDE SEQUENCE [LARGE SCALE GENOMIC DNA]</scope>
    <source>
        <strain evidence="1">HYR1</strain>
    </source>
</reference>
<dbReference type="GO" id="GO:0003730">
    <property type="term" value="F:mRNA 3'-UTR binding"/>
    <property type="evidence" value="ECO:0007669"/>
    <property type="project" value="TreeGrafter"/>
</dbReference>
<protein>
    <submittedName>
        <fullName evidence="1">Uncharacterized protein</fullName>
    </submittedName>
</protein>
<dbReference type="Proteomes" id="UP000276133">
    <property type="component" value="Unassembled WGS sequence"/>
</dbReference>
<name>A0A3M7PUI2_BRAPC</name>
<dbReference type="AlphaFoldDB" id="A0A3M7PUI2"/>
<organism evidence="1 2">
    <name type="scientific">Brachionus plicatilis</name>
    <name type="common">Marine rotifer</name>
    <name type="synonym">Brachionus muelleri</name>
    <dbReference type="NCBI Taxonomy" id="10195"/>
    <lineage>
        <taxon>Eukaryota</taxon>
        <taxon>Metazoa</taxon>
        <taxon>Spiralia</taxon>
        <taxon>Gnathifera</taxon>
        <taxon>Rotifera</taxon>
        <taxon>Eurotatoria</taxon>
        <taxon>Monogononta</taxon>
        <taxon>Pseudotrocha</taxon>
        <taxon>Ploima</taxon>
        <taxon>Brachionidae</taxon>
        <taxon>Brachionus</taxon>
    </lineage>
</organism>